<evidence type="ECO:0000256" key="3">
    <source>
        <dbReference type="ARBA" id="ARBA00022741"/>
    </source>
</evidence>
<dbReference type="Gene3D" id="1.20.5.4130">
    <property type="match status" value="1"/>
</dbReference>
<evidence type="ECO:0000259" key="9">
    <source>
        <dbReference type="Pfam" id="PF23598"/>
    </source>
</evidence>
<keyword evidence="2" id="KW-0677">Repeat</keyword>
<reference evidence="11" key="2">
    <citation type="submission" date="2021-03" db="UniProtKB">
        <authorList>
            <consortium name="EnsemblPlants"/>
        </authorList>
    </citation>
    <scope>IDENTIFICATION</scope>
</reference>
<feature type="domain" description="Disease resistance protein winged helix" evidence="8">
    <location>
        <begin position="438"/>
        <end position="508"/>
    </location>
</feature>
<feature type="domain" description="NB-ARC" evidence="6">
    <location>
        <begin position="175"/>
        <end position="346"/>
    </location>
</feature>
<dbReference type="Pfam" id="PF23598">
    <property type="entry name" value="LRR_14"/>
    <property type="match status" value="1"/>
</dbReference>
<dbReference type="Gramene" id="evm.model.08.101">
    <property type="protein sequence ID" value="cds.evm.model.08.101"/>
    <property type="gene ID" value="evm.TU.08.101"/>
</dbReference>
<keyword evidence="1" id="KW-0433">Leucine-rich repeat</keyword>
<dbReference type="Pfam" id="PF00931">
    <property type="entry name" value="NB-ARC"/>
    <property type="match status" value="1"/>
</dbReference>
<dbReference type="InterPro" id="IPR027417">
    <property type="entry name" value="P-loop_NTPase"/>
</dbReference>
<dbReference type="PANTHER" id="PTHR36766">
    <property type="entry name" value="PLANT BROAD-SPECTRUM MILDEW RESISTANCE PROTEIN RPW8"/>
    <property type="match status" value="1"/>
</dbReference>
<dbReference type="Gene3D" id="3.40.50.300">
    <property type="entry name" value="P-loop containing nucleotide triphosphate hydrolases"/>
    <property type="match status" value="1"/>
</dbReference>
<evidence type="ECO:0000259" key="10">
    <source>
        <dbReference type="Pfam" id="PF25019"/>
    </source>
</evidence>
<evidence type="ECO:0008006" key="13">
    <source>
        <dbReference type="Google" id="ProtNLM"/>
    </source>
</evidence>
<dbReference type="GO" id="GO:0043531">
    <property type="term" value="F:ADP binding"/>
    <property type="evidence" value="ECO:0007669"/>
    <property type="project" value="InterPro"/>
</dbReference>
<dbReference type="AlphaFoldDB" id="A0A803Q7B7"/>
<dbReference type="InterPro" id="IPR041118">
    <property type="entry name" value="Rx_N"/>
</dbReference>
<dbReference type="InterPro" id="IPR058922">
    <property type="entry name" value="WHD_DRP"/>
</dbReference>
<evidence type="ECO:0000259" key="8">
    <source>
        <dbReference type="Pfam" id="PF23559"/>
    </source>
</evidence>
<keyword evidence="12" id="KW-1185">Reference proteome</keyword>
<dbReference type="Gene3D" id="1.10.10.10">
    <property type="entry name" value="Winged helix-like DNA-binding domain superfamily/Winged helix DNA-binding domain"/>
    <property type="match status" value="1"/>
</dbReference>
<keyword evidence="5" id="KW-0067">ATP-binding</keyword>
<dbReference type="Pfam" id="PF23559">
    <property type="entry name" value="WHD_DRP"/>
    <property type="match status" value="1"/>
</dbReference>
<dbReference type="InterPro" id="IPR055414">
    <property type="entry name" value="LRR_R13L4/SHOC2-like"/>
</dbReference>
<dbReference type="GO" id="GO:0005524">
    <property type="term" value="F:ATP binding"/>
    <property type="evidence" value="ECO:0007669"/>
    <property type="project" value="UniProtKB-KW"/>
</dbReference>
<dbReference type="GO" id="GO:0006952">
    <property type="term" value="P:defense response"/>
    <property type="evidence" value="ECO:0007669"/>
    <property type="project" value="UniProtKB-KW"/>
</dbReference>
<dbReference type="PANTHER" id="PTHR36766:SF51">
    <property type="entry name" value="DISEASE RESISTANCE RPP13-LIKE PROTEIN 1"/>
    <property type="match status" value="1"/>
</dbReference>
<feature type="domain" description="R13L1/DRL21-like LRR repeat region" evidence="10">
    <location>
        <begin position="691"/>
        <end position="777"/>
    </location>
</feature>
<dbReference type="InterPro" id="IPR036388">
    <property type="entry name" value="WH-like_DNA-bd_sf"/>
</dbReference>
<evidence type="ECO:0000256" key="2">
    <source>
        <dbReference type="ARBA" id="ARBA00022737"/>
    </source>
</evidence>
<keyword evidence="3" id="KW-0547">Nucleotide-binding</keyword>
<evidence type="ECO:0000256" key="1">
    <source>
        <dbReference type="ARBA" id="ARBA00022614"/>
    </source>
</evidence>
<evidence type="ECO:0000259" key="7">
    <source>
        <dbReference type="Pfam" id="PF18052"/>
    </source>
</evidence>
<dbReference type="GO" id="GO:0051707">
    <property type="term" value="P:response to other organism"/>
    <property type="evidence" value="ECO:0007669"/>
    <property type="project" value="UniProtKB-ARBA"/>
</dbReference>
<feature type="domain" description="Disease resistance R13L4/SHOC-2-like LRR" evidence="9">
    <location>
        <begin position="544"/>
        <end position="638"/>
    </location>
</feature>
<proteinExistence type="predicted"/>
<dbReference type="SUPFAM" id="SSF52058">
    <property type="entry name" value="L domain-like"/>
    <property type="match status" value="1"/>
</dbReference>
<dbReference type="InterPro" id="IPR032675">
    <property type="entry name" value="LRR_dom_sf"/>
</dbReference>
<dbReference type="InterPro" id="IPR002182">
    <property type="entry name" value="NB-ARC"/>
</dbReference>
<dbReference type="PRINTS" id="PR00364">
    <property type="entry name" value="DISEASERSIST"/>
</dbReference>
<accession>A0A803Q7B7</accession>
<dbReference type="InterPro" id="IPR042197">
    <property type="entry name" value="Apaf_helical"/>
</dbReference>
<evidence type="ECO:0000313" key="12">
    <source>
        <dbReference type="Proteomes" id="UP000596661"/>
    </source>
</evidence>
<keyword evidence="4" id="KW-0611">Plant defense</keyword>
<dbReference type="Pfam" id="PF18052">
    <property type="entry name" value="Rx_N"/>
    <property type="match status" value="1"/>
</dbReference>
<dbReference type="Pfam" id="PF25019">
    <property type="entry name" value="LRR_R13L1-DRL21"/>
    <property type="match status" value="1"/>
</dbReference>
<evidence type="ECO:0000313" key="11">
    <source>
        <dbReference type="EnsemblPlants" id="cds.evm.model.08.101"/>
    </source>
</evidence>
<dbReference type="Gene3D" id="1.10.8.430">
    <property type="entry name" value="Helical domain of apoptotic protease-activating factors"/>
    <property type="match status" value="1"/>
</dbReference>
<dbReference type="InterPro" id="IPR056789">
    <property type="entry name" value="LRR_R13L1-DRL21"/>
</dbReference>
<evidence type="ECO:0000259" key="6">
    <source>
        <dbReference type="Pfam" id="PF00931"/>
    </source>
</evidence>
<evidence type="ECO:0000256" key="4">
    <source>
        <dbReference type="ARBA" id="ARBA00022821"/>
    </source>
</evidence>
<reference evidence="11" key="1">
    <citation type="submission" date="2018-11" db="EMBL/GenBank/DDBJ databases">
        <authorList>
            <person name="Grassa J C."/>
        </authorList>
    </citation>
    <scope>NUCLEOTIDE SEQUENCE [LARGE SCALE GENOMIC DNA]</scope>
</reference>
<dbReference type="FunFam" id="3.40.50.300:FF:001091">
    <property type="entry name" value="Probable disease resistance protein At1g61300"/>
    <property type="match status" value="1"/>
</dbReference>
<evidence type="ECO:0000256" key="5">
    <source>
        <dbReference type="ARBA" id="ARBA00022840"/>
    </source>
</evidence>
<dbReference type="EnsemblPlants" id="evm.model.08.101">
    <property type="protein sequence ID" value="cds.evm.model.08.101"/>
    <property type="gene ID" value="evm.TU.08.101"/>
</dbReference>
<sequence length="786" mass="88885">MADLMVGGALLSGFINVLFDRIASKEVLDYFRGRKHIPKLLKQLETTLLSANVLLDDAEDKQLGDDNVKKWLEDLKEVIYEADHVVDKISTEALRLKMEKDESESIASKFLNLVPTMFSSFDNDVKSELEEILASLDNLLAQKECLGLKKVSHKTTALHRSPAPLLHDSKIYGREGDKEAIVKLLLSDDDDFGGHKISVVSIVGMGGIGKTTLAQSVYYDTNVQEHFDLKAWVTVSDDFDVFKLTKIILEAITKTTCGAREQHQLQNDLQNALTGKKFFIVLDDVWNENYLLWDSLKSSFESGQQGSKIIVTTRNKDIALMMKMTNVEPYELGEICDENCWKLFTEHIYIDGGSRGVHPEMEEIGKQIVKKCKGLPLAVKSMAGLLRSMSTREEWKHVLQSGVWEFPNCCNIGFVPALWLSYRFLPPYLKLCFSYLSIFPKDYEFQRYDREKLILIWMAEGVLQPQKGKRIEDVGEDYLNVLMSRSFLQRSRSDEFSFTMHDLMHDLAMFVSGKCSYDNSEDLLNLTSKIRHFSYLHDSGNQVRLFESLSKVKYLRGLLSHNSNGFGDTSTVEMVLKVGECLRTLSLPRSKIVELPASIGNLKHLRYVDVSGTNIKELPTSICVLYNLETLILSSCSELIQLPANISKLINLRHLMIKGTPLKEMPPRICNMVNLQTLSDFVLCENDGPRIKELGKLENLHGDLCISGLEYVQEASDVLEGSLKSKEYLTGLVLNWDSEADNSSKAKEVLDALKPHINLKRLTIKGYSGTSLPDWIAFTSTMMAFL</sequence>
<dbReference type="Proteomes" id="UP000596661">
    <property type="component" value="Chromosome 8"/>
</dbReference>
<feature type="domain" description="Disease resistance N-terminal" evidence="7">
    <location>
        <begin position="11"/>
        <end position="101"/>
    </location>
</feature>
<dbReference type="SUPFAM" id="SSF52540">
    <property type="entry name" value="P-loop containing nucleoside triphosphate hydrolases"/>
    <property type="match status" value="1"/>
</dbReference>
<protein>
    <recommendedName>
        <fullName evidence="13">Disease resistance RPP13-like protein 1</fullName>
    </recommendedName>
</protein>
<organism evidence="11 12">
    <name type="scientific">Cannabis sativa</name>
    <name type="common">Hemp</name>
    <name type="synonym">Marijuana</name>
    <dbReference type="NCBI Taxonomy" id="3483"/>
    <lineage>
        <taxon>Eukaryota</taxon>
        <taxon>Viridiplantae</taxon>
        <taxon>Streptophyta</taxon>
        <taxon>Embryophyta</taxon>
        <taxon>Tracheophyta</taxon>
        <taxon>Spermatophyta</taxon>
        <taxon>Magnoliopsida</taxon>
        <taxon>eudicotyledons</taxon>
        <taxon>Gunneridae</taxon>
        <taxon>Pentapetalae</taxon>
        <taxon>rosids</taxon>
        <taxon>fabids</taxon>
        <taxon>Rosales</taxon>
        <taxon>Cannabaceae</taxon>
        <taxon>Cannabis</taxon>
    </lineage>
</organism>
<dbReference type="OMA" id="ECDISTE"/>
<dbReference type="EMBL" id="UZAU01000679">
    <property type="status" value="NOT_ANNOTATED_CDS"/>
    <property type="molecule type" value="Genomic_DNA"/>
</dbReference>
<name>A0A803Q7B7_CANSA</name>
<dbReference type="FunFam" id="1.10.10.10:FF:000322">
    <property type="entry name" value="Probable disease resistance protein At1g63360"/>
    <property type="match status" value="1"/>
</dbReference>
<dbReference type="Gene3D" id="3.80.10.10">
    <property type="entry name" value="Ribonuclease Inhibitor"/>
    <property type="match status" value="1"/>
</dbReference>